<keyword evidence="14" id="KW-0597">Phosphoprotein</keyword>
<keyword evidence="24" id="KW-0547">Nucleotide-binding</keyword>
<feature type="domain" description="SF3 helicase" evidence="47">
    <location>
        <begin position="1283"/>
        <end position="1443"/>
    </location>
</feature>
<dbReference type="PROSITE" id="PS50507">
    <property type="entry name" value="RDRP_SSRNA_POS"/>
    <property type="match status" value="1"/>
</dbReference>
<reference evidence="49" key="1">
    <citation type="submission" date="2017-06" db="EMBL/GenBank/DDBJ databases">
        <title>Picornaviruses in small mammals, China.</title>
        <authorList>
            <person name="Guo W.-P."/>
            <person name="Zhang Y.-Z."/>
        </authorList>
    </citation>
    <scope>NUCLEOTIDE SEQUENCE [LARGE SCALE GENOMIC DNA]</scope>
    <source>
        <strain evidence="49">Wencheng-Rn416</strain>
    </source>
</reference>
<evidence type="ECO:0000256" key="6">
    <source>
        <dbReference type="ARBA" id="ARBA00004307"/>
    </source>
</evidence>
<evidence type="ECO:0000256" key="36">
    <source>
        <dbReference type="ARBA" id="ARBA00023065"/>
    </source>
</evidence>
<comment type="catalytic activity">
    <reaction evidence="44">
        <text>ATP + H2O = ADP + phosphate + H(+)</text>
        <dbReference type="Rhea" id="RHEA:13065"/>
        <dbReference type="ChEBI" id="CHEBI:15377"/>
        <dbReference type="ChEBI" id="CHEBI:15378"/>
        <dbReference type="ChEBI" id="CHEBI:30616"/>
        <dbReference type="ChEBI" id="CHEBI:43474"/>
        <dbReference type="ChEBI" id="CHEBI:456216"/>
        <dbReference type="EC" id="3.6.4.13"/>
    </reaction>
</comment>
<dbReference type="SUPFAM" id="SSF50494">
    <property type="entry name" value="Trypsin-like serine proteases"/>
    <property type="match status" value="1"/>
</dbReference>
<comment type="function">
    <text evidence="3">Serves as membrane anchor via its hydrophobic domain.</text>
</comment>
<keyword evidence="37" id="KW-0472">Membrane</keyword>
<dbReference type="SUPFAM" id="SSF56672">
    <property type="entry name" value="DNA/RNA polymerases"/>
    <property type="match status" value="1"/>
</dbReference>
<evidence type="ECO:0000256" key="20">
    <source>
        <dbReference type="ARBA" id="ARBA00022695"/>
    </source>
</evidence>
<keyword evidence="35" id="KW-1182">Viral ion channel</keyword>
<dbReference type="InterPro" id="IPR007094">
    <property type="entry name" value="RNA-dir_pol_PSvirus"/>
</dbReference>
<dbReference type="PROSITE" id="PS51874">
    <property type="entry name" value="PCV_3C_PRO"/>
    <property type="match status" value="1"/>
</dbReference>
<keyword evidence="26" id="KW-0378">Hydrolase</keyword>
<dbReference type="GO" id="GO:0003723">
    <property type="term" value="F:RNA binding"/>
    <property type="evidence" value="ECO:0007669"/>
    <property type="project" value="InterPro"/>
</dbReference>
<dbReference type="GO" id="GO:0006508">
    <property type="term" value="P:proteolysis"/>
    <property type="evidence" value="ECO:0007669"/>
    <property type="project" value="UniProtKB-KW"/>
</dbReference>
<evidence type="ECO:0000256" key="15">
    <source>
        <dbReference type="ARBA" id="ARBA00022561"/>
    </source>
</evidence>
<evidence type="ECO:0000256" key="5">
    <source>
        <dbReference type="ARBA" id="ARBA00004295"/>
    </source>
</evidence>
<keyword evidence="17" id="KW-0945">Host-virus interaction</keyword>
<dbReference type="GO" id="GO:0003968">
    <property type="term" value="F:RNA-directed RNA polymerase activity"/>
    <property type="evidence" value="ECO:0007669"/>
    <property type="project" value="UniProtKB-KW"/>
</dbReference>
<dbReference type="InterPro" id="IPR059138">
    <property type="entry name" value="Pico_VP1"/>
</dbReference>
<dbReference type="GO" id="GO:0006351">
    <property type="term" value="P:DNA-templated transcription"/>
    <property type="evidence" value="ECO:0007669"/>
    <property type="project" value="InterPro"/>
</dbReference>
<dbReference type="InterPro" id="IPR001676">
    <property type="entry name" value="Picornavirus_capsid"/>
</dbReference>
<dbReference type="GO" id="GO:0034220">
    <property type="term" value="P:monoatomic ion transmembrane transport"/>
    <property type="evidence" value="ECO:0007669"/>
    <property type="project" value="UniProtKB-KW"/>
</dbReference>
<dbReference type="Gene3D" id="2.60.120.20">
    <property type="match status" value="3"/>
</dbReference>
<dbReference type="GO" id="GO:0003724">
    <property type="term" value="F:RNA helicase activity"/>
    <property type="evidence" value="ECO:0007669"/>
    <property type="project" value="UniProtKB-EC"/>
</dbReference>
<dbReference type="InterPro" id="IPR043504">
    <property type="entry name" value="Peptidase_S1_PA_chymotrypsin"/>
</dbReference>
<keyword evidence="32" id="KW-0946">Virion</keyword>
<evidence type="ECO:0000259" key="46">
    <source>
        <dbReference type="PROSITE" id="PS50507"/>
    </source>
</evidence>
<dbReference type="InterPro" id="IPR015031">
    <property type="entry name" value="Capsid_VP4_Picornavir"/>
</dbReference>
<evidence type="ECO:0000256" key="12">
    <source>
        <dbReference type="ARBA" id="ARBA00022488"/>
    </source>
</evidence>
<keyword evidence="13" id="KW-0191">Covalent protein-RNA linkage</keyword>
<evidence type="ECO:0000256" key="29">
    <source>
        <dbReference type="ARBA" id="ARBA00022807"/>
    </source>
</evidence>
<dbReference type="Pfam" id="PF08935">
    <property type="entry name" value="VP4_2"/>
    <property type="match status" value="1"/>
</dbReference>
<evidence type="ECO:0000256" key="2">
    <source>
        <dbReference type="ARBA" id="ARBA00002982"/>
    </source>
</evidence>
<evidence type="ECO:0000256" key="11">
    <source>
        <dbReference type="ARBA" id="ARBA00022484"/>
    </source>
</evidence>
<evidence type="ECO:0000256" key="1">
    <source>
        <dbReference type="ARBA" id="ARBA00002520"/>
    </source>
</evidence>
<dbReference type="EMBL" id="MF352424">
    <property type="protein sequence ID" value="AWK02683.1"/>
    <property type="molecule type" value="Genomic_RNA"/>
</dbReference>
<dbReference type="CDD" id="cd00205">
    <property type="entry name" value="rhv_like"/>
    <property type="match status" value="2"/>
</dbReference>
<sequence length="2303" mass="255080">MAHHDGIPCECTCPLVHATAVNHEFALLHLPEQEPEVYPLELLICDLEDDVFHPPPPNPDPEPMDCSEFVHSRPNSPMEVDDPEVLEICSMELDEQGAGSSKPSTNPNQSGNTGTIVYNYYANQYQNSVDLSGSASSASGAPTKPTNALGSVLSDATSAFATMAPLLMDNDTETMTNLADRVSTDTQGNTAVNTQSSVGRLCAYGAEHTGEAPSSCADEPTSDVLAAERYYTITGLPEWTSTQDFPSFLYIPFPHALSGETGGVFGATLRRHYLCKTGWRVQLQCNASQFHCGCLGLFLVPEFPRLNNPFQISTSWEAGSVWGQAQGSTTTYANISLDHMNYYQMCLYPHQFLNLRTSTSCSVEVPFVNIAPSSSWTQHAPWSIIIMVLSPLRYSSGSTPSLDLTISIQPVKPVFNGLRHETLVTQAPIPVTVREHQGCFYTTMPDTTVPIMGRTISSPHDYMKGEVKDLVSIAQIPTFLGNVKGTQRVPYISTSVTQQQLCKYQVSLACACMANTSLGSLARNFSQYRGSLSYVFVFTGSAMAKGKFLISYTPPGAGEPTTVEQAMQGTYAIWDLGLNSTWQFTVPFISPTHYRLTSYSSPSITSVDGWLTVWQLTGITVPSGAPPQCDVLTLLGAGEDFSLKIPIQAYIPLTEQGTENAEKGMTSDETAESDFVAHPVSSPGNQTLVNFFYDRAVCVGNLLADASARPTHSALLSHLPSLDGVPSRFINAQTGNQRINGVADIASLFYMPFAYCKYDLEVTVIDMSSDANSNYGLHYLPPGAPKYIMSNERGLVAQLQPQAAARNPCIFQPQVAQKTISCVIPYASPLSVLPAVWYNGYATFDNSGDTGLAPDANLGLLVASSSANGRALQLFYRYKNFRGWCPRPSAFFPWPRSTRVRVDEPFPVLDLEMPRVSRVYCFEFKCQVGVLYAKLFQLCPRSRALYSQTFVTDLNSFTCFKRWVKGSPYGGGSHFTNETYSARVLFFERPYGYKMQYRFGCSHSTKKVYKELSMENVMAEFDFFSLQGFENWLHAPMEEQGAAISHQYEEIPERKFDPAPNPPKCDRPKLEKPPKTLFNLLKKVVSEDELDPLQDLWCLIKKLVKAFNSIVDTLHKPYFWIAQIRKITKFIAYTVLIKHNPDATTLACVAALVGTEMLDNRSIVDFITKCFRSWFTTAPPAMMEEQMPKMKDLNDWFTLGKNIEWVVKMIKTLFNWITSWFKKEEESPQGRLNKLLLDFAENAEIIKNFRAGKGVRQCTLKVSVAYMKSVYDLAMKVGKTNIASAASKFMEVNNHHHSRLEPVVVVLRGAPGQGKSVTAQILAQAISKLETGKQSVYSVPPDANYLDGYENQHTVIMDDLGQNPDGKDFATFCQMVSTTNFLPNMASLENKGIPFTSRVVLATTNHQRFNPVTISDAGAVDRRITFDITVHARSGYKKGGTLDFGKAMQPIPDQEPPLPCFKTQCPLLNGEAVCFTDNRTNDNYSLADIVCLVCAELSQKKETLDVANALVMQSPEIVITMEQMEEAMKNVFEVAHQVTTEERAELLQAIKDALNHAQVMDDWMKISATCLNVMLVAFTGYQLYSAWSSNSQEKPLKVVIDAATVPGEEEAAYNGKVKKKKTELIPMQLEAPAMSPDFANYVLKKVVAPMTLRFEGGGELTQSCLMIRDRVIVSNKHALSLDWTHIKVKGLWHTRESVTVQAICKGGNTTDIAAVRLPSGDQFKDNVSKFISKNDPFPLPMTQITGVKNADTATLYTGTFVKAQTQIFSTAGNQYGNAFHYRANTFKGYCGSAIFGKCGNSDKIIGFHSAGASGVAAGSILTREMLEQICANLGPTPLEEQGALTLIGTGEVSHVPRKTKLRRSLAHPHFKPNYDVAVLSKYDSRTDKNVDEVCFQKHTGNKEKLHPVFGLYFTEYAQRVFTQLGMDNGCLTIQEAVDGVEGMDAMEKDTSPGLPHTLTGKKKKDVFDFERKQFKSEDAAASYRQMVAGDYSHVVYQSFLKDEIRPMEKVQAAKTRLVDVPPFEHCLLGRQFLGKFAAKFYKNPGTVLGSAIGCDPDTDWTKFAVALSQYKYVYDVDYSNFDSTHGTGIFELAISKFFNVRNGFDPRTGNYLRSLATSVHAYEDARYQIVGGLPSGCAATSLLNTVFNNVIIRAGLALTYKNFDYDDIEVLAYGDDLLVASNFKIDFNLVKNNLSKEGYKITPASKGDTFPLESTLDDCVFLKRKFVKNDLGLYKPVMSEEVLQAMLSFYKPGTLAEKLLSVALLAVHSGSEVYDRCFAPFREAGIVIPGYDLVYDRWCSLHQ</sequence>
<organism evidence="49">
    <name type="scientific">Cardiovirus C</name>
    <dbReference type="NCBI Taxonomy" id="1821751"/>
    <lineage>
        <taxon>Viruses</taxon>
        <taxon>Riboviria</taxon>
        <taxon>Orthornavirae</taxon>
        <taxon>Pisuviricota</taxon>
        <taxon>Pisoniviricetes</taxon>
        <taxon>Picornavirales</taxon>
        <taxon>Picornaviridae</taxon>
        <taxon>Caphthovirinae</taxon>
        <taxon>Cardiovirus</taxon>
        <taxon>Cardiovirus ranori</taxon>
    </lineage>
</organism>
<keyword evidence="19" id="KW-0808">Transferase</keyword>
<dbReference type="GO" id="GO:0044162">
    <property type="term" value="C:host cell cytoplasmic vesicle membrane"/>
    <property type="evidence" value="ECO:0007669"/>
    <property type="project" value="UniProtKB-SubCell"/>
</dbReference>
<evidence type="ECO:0000256" key="9">
    <source>
        <dbReference type="ARBA" id="ARBA00020107"/>
    </source>
</evidence>
<keyword evidence="11" id="KW-0696">RNA-directed RNA polymerase</keyword>
<keyword evidence="36" id="KW-0406">Ion transport</keyword>
<comment type="function">
    <text evidence="43">Replicates the genomic and antigenomic RNAs by recognizing replications specific signals. Performs VPg uridylylation.</text>
</comment>
<evidence type="ECO:0000256" key="8">
    <source>
        <dbReference type="ARBA" id="ARBA00008303"/>
    </source>
</evidence>
<evidence type="ECO:0000259" key="47">
    <source>
        <dbReference type="PROSITE" id="PS51218"/>
    </source>
</evidence>
<evidence type="ECO:0000256" key="41">
    <source>
        <dbReference type="ARBA" id="ARBA00023303"/>
    </source>
</evidence>
<evidence type="ECO:0000256" key="17">
    <source>
        <dbReference type="ARBA" id="ARBA00022581"/>
    </source>
</evidence>
<evidence type="ECO:0000256" key="26">
    <source>
        <dbReference type="ARBA" id="ARBA00022801"/>
    </source>
</evidence>
<dbReference type="InterPro" id="IPR043502">
    <property type="entry name" value="DNA/RNA_pol_sf"/>
</dbReference>
<dbReference type="InterPro" id="IPR001205">
    <property type="entry name" value="RNA-dir_pol_C"/>
</dbReference>
<evidence type="ECO:0000256" key="23">
    <source>
        <dbReference type="ARBA" id="ARBA00022723"/>
    </source>
</evidence>
<comment type="function">
    <text evidence="42">Lies on the inner surface of the capsid shell. After binding to the host receptor, the capsid undergoes conformational changes. Capsid protein VP4 is released, capsid protein VP1 N-terminus is externalized, and together, they shape a pore in the host membrane through which the viral genome is translocated into the host cell cytoplasm. After genome has been released, the channel shrinks.</text>
</comment>
<dbReference type="Gene3D" id="4.10.90.10">
    <property type="entry name" value="Capsid protein VP4 superfamily, Picornavirus"/>
    <property type="match status" value="1"/>
</dbReference>
<dbReference type="CDD" id="cd23211">
    <property type="entry name" value="Cardiovirus_RdRp"/>
    <property type="match status" value="1"/>
</dbReference>
<evidence type="ECO:0000256" key="7">
    <source>
        <dbReference type="ARBA" id="ARBA00004328"/>
    </source>
</evidence>
<keyword evidence="34" id="KW-0693">Viral RNA replication</keyword>
<dbReference type="InterPro" id="IPR043128">
    <property type="entry name" value="Rev_trsase/Diguanyl_cyclase"/>
</dbReference>
<keyword evidence="33" id="KW-1043">Host membrane</keyword>
<keyword evidence="16" id="KW-1048">Host nucleus</keyword>
<evidence type="ECO:0000256" key="28">
    <source>
        <dbReference type="ARBA" id="ARBA00022806"/>
    </source>
</evidence>
<keyword evidence="28" id="KW-0347">Helicase</keyword>
<dbReference type="Gene3D" id="3.30.70.270">
    <property type="match status" value="2"/>
</dbReference>
<evidence type="ECO:0000256" key="13">
    <source>
        <dbReference type="ARBA" id="ARBA00022520"/>
    </source>
</evidence>
<evidence type="ECO:0000256" key="37">
    <source>
        <dbReference type="ARBA" id="ARBA00023136"/>
    </source>
</evidence>
<evidence type="ECO:0000256" key="14">
    <source>
        <dbReference type="ARBA" id="ARBA00022553"/>
    </source>
</evidence>
<evidence type="ECO:0000256" key="38">
    <source>
        <dbReference type="ARBA" id="ARBA00023200"/>
    </source>
</evidence>
<evidence type="ECO:0000256" key="10">
    <source>
        <dbReference type="ARBA" id="ARBA00022448"/>
    </source>
</evidence>
<dbReference type="Pfam" id="PF00548">
    <property type="entry name" value="Peptidase_C3"/>
    <property type="match status" value="1"/>
</dbReference>
<dbReference type="InterPro" id="IPR027417">
    <property type="entry name" value="P-loop_NTPase"/>
</dbReference>
<name>A0A2S1YF58_9PICO</name>
<evidence type="ECO:0000256" key="22">
    <source>
        <dbReference type="ARBA" id="ARBA00022707"/>
    </source>
</evidence>
<keyword evidence="25" id="KW-0863">Zinc-finger</keyword>
<dbReference type="Pfam" id="PF00073">
    <property type="entry name" value="Rhv"/>
    <property type="match status" value="2"/>
</dbReference>
<evidence type="ECO:0000256" key="32">
    <source>
        <dbReference type="ARBA" id="ARBA00022844"/>
    </source>
</evidence>
<dbReference type="PRINTS" id="PR00918">
    <property type="entry name" value="CALICVIRUSNS"/>
</dbReference>
<dbReference type="InterPro" id="IPR037080">
    <property type="entry name" value="Capsid_VP4_sf_Picornavirus"/>
</dbReference>
<dbReference type="InterPro" id="IPR000605">
    <property type="entry name" value="Helicase_SF3_ssDNA/RNA_vir"/>
</dbReference>
<keyword evidence="29" id="KW-0788">Thiol protease</keyword>
<dbReference type="GO" id="GO:0015267">
    <property type="term" value="F:channel activity"/>
    <property type="evidence" value="ECO:0007669"/>
    <property type="project" value="UniProtKB-KW"/>
</dbReference>
<dbReference type="PROSITE" id="PS51218">
    <property type="entry name" value="SF3_HELICASE_2"/>
    <property type="match status" value="1"/>
</dbReference>
<evidence type="ECO:0000256" key="18">
    <source>
        <dbReference type="ARBA" id="ARBA00022670"/>
    </source>
</evidence>
<comment type="subcellular location">
    <subcellularLocation>
        <location evidence="5">Host cytoplasmic vesicle membrane</location>
        <topology evidence="5">Peripheral membrane protein</topology>
        <orientation evidence="5">Cytoplasmic side</orientation>
    </subcellularLocation>
    <subcellularLocation>
        <location evidence="6">Host nucleus</location>
        <location evidence="6">Host nucleolus</location>
    </subcellularLocation>
    <subcellularLocation>
        <location evidence="7">Virion</location>
    </subcellularLocation>
</comment>
<comment type="function">
    <text evidence="4">Affects membrane integrity and causes an increase in membrane permeability.</text>
</comment>
<evidence type="ECO:0000256" key="25">
    <source>
        <dbReference type="ARBA" id="ARBA00022771"/>
    </source>
</evidence>
<evidence type="ECO:0000256" key="4">
    <source>
        <dbReference type="ARBA" id="ARBA00004017"/>
    </source>
</evidence>
<evidence type="ECO:0000256" key="33">
    <source>
        <dbReference type="ARBA" id="ARBA00022870"/>
    </source>
</evidence>
<dbReference type="Pfam" id="PF22663">
    <property type="entry name" value="Rhv_5"/>
    <property type="match status" value="1"/>
</dbReference>
<dbReference type="SUPFAM" id="SSF88633">
    <property type="entry name" value="Positive stranded ssRNA viruses"/>
    <property type="match status" value="2"/>
</dbReference>
<dbReference type="GO" id="GO:0039694">
    <property type="term" value="P:viral RNA genome replication"/>
    <property type="evidence" value="ECO:0007669"/>
    <property type="project" value="InterPro"/>
</dbReference>
<dbReference type="Gene3D" id="2.40.10.10">
    <property type="entry name" value="Trypsin-like serine proteases"/>
    <property type="match status" value="1"/>
</dbReference>
<comment type="similarity">
    <text evidence="8">Belongs to the picornaviruses polyprotein family.</text>
</comment>
<comment type="function">
    <text evidence="45">Forms an icosahedral capsid of pseudo T=3 symmetry with capsid proteins VP2 and VP3. Together they form an icosahedral capsid composed of 60 copies of each VP1, VP2, and VP3, with a diameter of approximately 300 Angstroms. VP4 lies on the inner surface of the protein shell formed by VP1, VP2 and VP3. All the three latter proteins contain a beta-sheet structure called beta-barrel jelly roll. VP1 is situated at the 12 fivefold axes, whereas VP2 and VP3 are located at the quasi-sixfold axes.</text>
</comment>
<evidence type="ECO:0000256" key="30">
    <source>
        <dbReference type="ARBA" id="ARBA00022833"/>
    </source>
</evidence>
<keyword evidence="31" id="KW-0067">ATP-binding</keyword>
<keyword evidence="23" id="KW-0479">Metal-binding</keyword>
<dbReference type="GO" id="GO:0004197">
    <property type="term" value="F:cysteine-type endopeptidase activity"/>
    <property type="evidence" value="ECO:0007669"/>
    <property type="project" value="InterPro"/>
</dbReference>
<evidence type="ECO:0000256" key="16">
    <source>
        <dbReference type="ARBA" id="ARBA00022562"/>
    </source>
</evidence>
<keyword evidence="38" id="KW-1035">Host cytoplasm</keyword>
<dbReference type="InterPro" id="IPR014759">
    <property type="entry name" value="Helicase_SF3_ssRNA_vir"/>
</dbReference>
<evidence type="ECO:0000256" key="31">
    <source>
        <dbReference type="ARBA" id="ARBA00022840"/>
    </source>
</evidence>
<evidence type="ECO:0000256" key="27">
    <source>
        <dbReference type="ARBA" id="ARBA00022804"/>
    </source>
</evidence>
<evidence type="ECO:0000256" key="42">
    <source>
        <dbReference type="ARBA" id="ARBA00033716"/>
    </source>
</evidence>
<comment type="function">
    <text evidence="1">Forms a primer, VPg-pU, which is utilized by the polymerase for the initiation of RNA chains.</text>
</comment>
<dbReference type="GO" id="GO:0046718">
    <property type="term" value="P:symbiont entry into host cell"/>
    <property type="evidence" value="ECO:0007669"/>
    <property type="project" value="UniProtKB-KW"/>
</dbReference>
<keyword evidence="18" id="KW-0645">Protease</keyword>
<dbReference type="GO" id="GO:0044196">
    <property type="term" value="C:host cell nucleolus"/>
    <property type="evidence" value="ECO:0007669"/>
    <property type="project" value="UniProtKB-SubCell"/>
</dbReference>
<dbReference type="Pfam" id="PF00910">
    <property type="entry name" value="RNA_helicase"/>
    <property type="match status" value="1"/>
</dbReference>
<dbReference type="GO" id="GO:0039618">
    <property type="term" value="C:T=pseudo3 icosahedral viral capsid"/>
    <property type="evidence" value="ECO:0007669"/>
    <property type="project" value="UniProtKB-KW"/>
</dbReference>
<keyword evidence="22" id="KW-0519">Myristate</keyword>
<protein>
    <recommendedName>
        <fullName evidence="9">Genome polyprotein</fullName>
    </recommendedName>
</protein>
<dbReference type="Gene3D" id="1.20.960.20">
    <property type="match status" value="1"/>
</dbReference>
<dbReference type="SUPFAM" id="SSF52540">
    <property type="entry name" value="P-loop containing nucleoside triphosphate hydrolases"/>
    <property type="match status" value="1"/>
</dbReference>
<evidence type="ECO:0000256" key="40">
    <source>
        <dbReference type="ARBA" id="ARBA00023296"/>
    </source>
</evidence>
<keyword evidence="20" id="KW-0548">Nucleotidyltransferase</keyword>
<keyword evidence="21" id="KW-1143">T=pseudo3 icosahedral capsid protein</keyword>
<keyword evidence="39" id="KW-0449">Lipoprotein</keyword>
<feature type="domain" description="Peptidase C3" evidence="48">
    <location>
        <begin position="1631"/>
        <end position="1826"/>
    </location>
</feature>
<proteinExistence type="inferred from homology"/>
<dbReference type="InterPro" id="IPR000199">
    <property type="entry name" value="Peptidase_C3A/C3B_picornavir"/>
</dbReference>
<evidence type="ECO:0000256" key="44">
    <source>
        <dbReference type="ARBA" id="ARBA00047984"/>
    </source>
</evidence>
<comment type="function">
    <text evidence="2">VP0 precursor is a component of immature procapsids.</text>
</comment>
<dbReference type="Pfam" id="PF00680">
    <property type="entry name" value="RdRP_1"/>
    <property type="match status" value="1"/>
</dbReference>
<evidence type="ECO:0000256" key="45">
    <source>
        <dbReference type="ARBA" id="ARBA00059502"/>
    </source>
</evidence>
<feature type="domain" description="RdRp catalytic" evidence="46">
    <location>
        <begin position="2071"/>
        <end position="2189"/>
    </location>
</feature>
<evidence type="ECO:0000256" key="21">
    <source>
        <dbReference type="ARBA" id="ARBA00022706"/>
    </source>
</evidence>
<evidence type="ECO:0000256" key="34">
    <source>
        <dbReference type="ARBA" id="ARBA00022953"/>
    </source>
</evidence>
<dbReference type="InterPro" id="IPR033703">
    <property type="entry name" value="Rhv-like"/>
</dbReference>
<accession>A0A2S1YF58</accession>
<dbReference type="Proteomes" id="UP000593940">
    <property type="component" value="Segment"/>
</dbReference>
<keyword evidence="27" id="KW-1161">Viral attachment to host cell</keyword>
<keyword evidence="41" id="KW-0407">Ion channel</keyword>
<keyword evidence="15" id="KW-0167">Capsid protein</keyword>
<evidence type="ECO:0000256" key="35">
    <source>
        <dbReference type="ARBA" id="ARBA00023039"/>
    </source>
</evidence>
<dbReference type="GO" id="GO:0005198">
    <property type="term" value="F:structural molecule activity"/>
    <property type="evidence" value="ECO:0007669"/>
    <property type="project" value="InterPro"/>
</dbReference>
<dbReference type="GO" id="GO:0005524">
    <property type="term" value="F:ATP binding"/>
    <property type="evidence" value="ECO:0007669"/>
    <property type="project" value="UniProtKB-KW"/>
</dbReference>
<evidence type="ECO:0000256" key="39">
    <source>
        <dbReference type="ARBA" id="ARBA00023288"/>
    </source>
</evidence>
<evidence type="ECO:0000256" key="19">
    <source>
        <dbReference type="ARBA" id="ARBA00022679"/>
    </source>
</evidence>
<evidence type="ECO:0000256" key="43">
    <source>
        <dbReference type="ARBA" id="ARBA00045446"/>
    </source>
</evidence>
<keyword evidence="40" id="KW-1160">Virus entry into host cell</keyword>
<dbReference type="GO" id="GO:0019062">
    <property type="term" value="P:virion attachment to host cell"/>
    <property type="evidence" value="ECO:0007669"/>
    <property type="project" value="UniProtKB-KW"/>
</dbReference>
<dbReference type="InterPro" id="IPR029053">
    <property type="entry name" value="Viral_coat"/>
</dbReference>
<dbReference type="GO" id="GO:0008270">
    <property type="term" value="F:zinc ion binding"/>
    <property type="evidence" value="ECO:0007669"/>
    <property type="project" value="UniProtKB-KW"/>
</dbReference>
<evidence type="ECO:0000259" key="48">
    <source>
        <dbReference type="PROSITE" id="PS51874"/>
    </source>
</evidence>
<evidence type="ECO:0000256" key="24">
    <source>
        <dbReference type="ARBA" id="ARBA00022741"/>
    </source>
</evidence>
<evidence type="ECO:0000313" key="49">
    <source>
        <dbReference type="EMBL" id="AWK02683.1"/>
    </source>
</evidence>
<keyword evidence="30" id="KW-0862">Zinc</keyword>
<dbReference type="InterPro" id="IPR044067">
    <property type="entry name" value="PCV_3C_PRO"/>
</dbReference>
<keyword evidence="12" id="KW-1036">Host cytoplasmic vesicle</keyword>
<dbReference type="InterPro" id="IPR009003">
    <property type="entry name" value="Peptidase_S1_PA"/>
</dbReference>
<evidence type="ECO:0000256" key="3">
    <source>
        <dbReference type="ARBA" id="ARBA00003704"/>
    </source>
</evidence>
<keyword evidence="10" id="KW-0813">Transport</keyword>
<dbReference type="InterPro" id="IPR004004">
    <property type="entry name" value="Helic/Pol/Pept_Calicivir-typ"/>
</dbReference>